<feature type="active site" description="Charge relay system" evidence="6 7">
    <location>
        <position position="562"/>
    </location>
</feature>
<dbReference type="Pfam" id="PF00082">
    <property type="entry name" value="Peptidase_S8"/>
    <property type="match status" value="1"/>
</dbReference>
<keyword evidence="2 7" id="KW-0645">Protease</keyword>
<dbReference type="Gene3D" id="3.50.30.30">
    <property type="match status" value="1"/>
</dbReference>
<dbReference type="PROSITE" id="PS00138">
    <property type="entry name" value="SUBTILASE_SER"/>
    <property type="match status" value="1"/>
</dbReference>
<dbReference type="InterPro" id="IPR036852">
    <property type="entry name" value="Peptidase_S8/S53_dom_sf"/>
</dbReference>
<comment type="similarity">
    <text evidence="1 7">Belongs to the peptidase S8 family.</text>
</comment>
<gene>
    <name evidence="12" type="ORF">R1flu_027581</name>
</gene>
<evidence type="ECO:0000256" key="1">
    <source>
        <dbReference type="ARBA" id="ARBA00011073"/>
    </source>
</evidence>
<keyword evidence="3 8" id="KW-0732">Signal</keyword>
<evidence type="ECO:0000256" key="4">
    <source>
        <dbReference type="ARBA" id="ARBA00022801"/>
    </source>
</evidence>
<dbReference type="AlphaFoldDB" id="A0ABD1XJ74"/>
<evidence type="ECO:0000259" key="10">
    <source>
        <dbReference type="Pfam" id="PF05922"/>
    </source>
</evidence>
<dbReference type="Pfam" id="PF05922">
    <property type="entry name" value="Inhibitor_I9"/>
    <property type="match status" value="1"/>
</dbReference>
<dbReference type="PROSITE" id="PS51892">
    <property type="entry name" value="SUBTILASE"/>
    <property type="match status" value="1"/>
</dbReference>
<dbReference type="InterPro" id="IPR010259">
    <property type="entry name" value="S8pro/Inhibitor_I9"/>
</dbReference>
<evidence type="ECO:0000256" key="7">
    <source>
        <dbReference type="PROSITE-ProRule" id="PRU01240"/>
    </source>
</evidence>
<dbReference type="GO" id="GO:0006508">
    <property type="term" value="P:proteolysis"/>
    <property type="evidence" value="ECO:0007669"/>
    <property type="project" value="UniProtKB-KW"/>
</dbReference>
<dbReference type="InterPro" id="IPR037045">
    <property type="entry name" value="S8pro/Inhibitor_I9_sf"/>
</dbReference>
<organism evidence="12 13">
    <name type="scientific">Riccia fluitans</name>
    <dbReference type="NCBI Taxonomy" id="41844"/>
    <lineage>
        <taxon>Eukaryota</taxon>
        <taxon>Viridiplantae</taxon>
        <taxon>Streptophyta</taxon>
        <taxon>Embryophyta</taxon>
        <taxon>Marchantiophyta</taxon>
        <taxon>Marchantiopsida</taxon>
        <taxon>Marchantiidae</taxon>
        <taxon>Marchantiales</taxon>
        <taxon>Ricciaceae</taxon>
        <taxon>Riccia</taxon>
    </lineage>
</organism>
<evidence type="ECO:0000313" key="12">
    <source>
        <dbReference type="EMBL" id="KAL2609008.1"/>
    </source>
</evidence>
<feature type="domain" description="Inhibitor I9" evidence="10">
    <location>
        <begin position="36"/>
        <end position="113"/>
    </location>
</feature>
<evidence type="ECO:0000256" key="6">
    <source>
        <dbReference type="PIRSR" id="PIRSR615500-1"/>
    </source>
</evidence>
<keyword evidence="5 7" id="KW-0720">Serine protease</keyword>
<dbReference type="Pfam" id="PF17766">
    <property type="entry name" value="fn3_6"/>
    <property type="match status" value="1"/>
</dbReference>
<protein>
    <recommendedName>
        <fullName evidence="14">Cucumisin</fullName>
    </recommendedName>
</protein>
<evidence type="ECO:0000256" key="5">
    <source>
        <dbReference type="ARBA" id="ARBA00022825"/>
    </source>
</evidence>
<keyword evidence="13" id="KW-1185">Reference proteome</keyword>
<evidence type="ECO:0008006" key="14">
    <source>
        <dbReference type="Google" id="ProtNLM"/>
    </source>
</evidence>
<dbReference type="InterPro" id="IPR015500">
    <property type="entry name" value="Peptidase_S8_subtilisin-rel"/>
</dbReference>
<dbReference type="FunFam" id="3.40.50.200:FF:000006">
    <property type="entry name" value="Subtilisin-like protease SBT1.5"/>
    <property type="match status" value="1"/>
</dbReference>
<dbReference type="CDD" id="cd02120">
    <property type="entry name" value="PA_subtilisin_like"/>
    <property type="match status" value="1"/>
</dbReference>
<dbReference type="PRINTS" id="PR00723">
    <property type="entry name" value="SUBTILISIN"/>
</dbReference>
<dbReference type="FunFam" id="3.30.70.80:FF:000002">
    <property type="entry name" value="Subtilisin-like protease SBT5.3"/>
    <property type="match status" value="1"/>
</dbReference>
<dbReference type="Proteomes" id="UP001605036">
    <property type="component" value="Unassembled WGS sequence"/>
</dbReference>
<feature type="signal peptide" evidence="8">
    <location>
        <begin position="1"/>
        <end position="27"/>
    </location>
</feature>
<evidence type="ECO:0000259" key="11">
    <source>
        <dbReference type="Pfam" id="PF17766"/>
    </source>
</evidence>
<proteinExistence type="inferred from homology"/>
<dbReference type="SUPFAM" id="SSF52743">
    <property type="entry name" value="Subtilisin-like"/>
    <property type="match status" value="1"/>
</dbReference>
<evidence type="ECO:0000259" key="9">
    <source>
        <dbReference type="Pfam" id="PF00082"/>
    </source>
</evidence>
<reference evidence="12 13" key="1">
    <citation type="submission" date="2024-09" db="EMBL/GenBank/DDBJ databases">
        <title>Chromosome-scale assembly of Riccia fluitans.</title>
        <authorList>
            <person name="Paukszto L."/>
            <person name="Sawicki J."/>
            <person name="Karawczyk K."/>
            <person name="Piernik-Szablinska J."/>
            <person name="Szczecinska M."/>
            <person name="Mazdziarz M."/>
        </authorList>
    </citation>
    <scope>NUCLEOTIDE SEQUENCE [LARGE SCALE GENOMIC DNA]</scope>
    <source>
        <strain evidence="12">Rf_01</strain>
        <tissue evidence="12">Aerial parts of the thallus</tissue>
    </source>
</reference>
<dbReference type="InterPro" id="IPR034197">
    <property type="entry name" value="Peptidases_S8_3"/>
</dbReference>
<feature type="active site" description="Charge relay system" evidence="6 7">
    <location>
        <position position="217"/>
    </location>
</feature>
<dbReference type="EMBL" id="JBHFFA010000008">
    <property type="protein sequence ID" value="KAL2609008.1"/>
    <property type="molecule type" value="Genomic_DNA"/>
</dbReference>
<feature type="domain" description="Peptidase S8/S53" evidence="9">
    <location>
        <begin position="137"/>
        <end position="606"/>
    </location>
</feature>
<dbReference type="InterPro" id="IPR000209">
    <property type="entry name" value="Peptidase_S8/S53_dom"/>
</dbReference>
<dbReference type="Gene3D" id="3.30.70.80">
    <property type="entry name" value="Peptidase S8 propeptide/proteinase inhibitor I9"/>
    <property type="match status" value="1"/>
</dbReference>
<dbReference type="CDD" id="cd04852">
    <property type="entry name" value="Peptidases_S8_3"/>
    <property type="match status" value="1"/>
</dbReference>
<evidence type="ECO:0000256" key="3">
    <source>
        <dbReference type="ARBA" id="ARBA00022729"/>
    </source>
</evidence>
<dbReference type="InterPro" id="IPR023828">
    <property type="entry name" value="Peptidase_S8_Ser-AS"/>
</dbReference>
<feature type="chain" id="PRO_5044832088" description="Cucumisin" evidence="8">
    <location>
        <begin position="28"/>
        <end position="765"/>
    </location>
</feature>
<dbReference type="Gene3D" id="3.40.50.200">
    <property type="entry name" value="Peptidase S8/S53 domain"/>
    <property type="match status" value="1"/>
</dbReference>
<dbReference type="InterPro" id="IPR041469">
    <property type="entry name" value="Subtilisin-like_FN3"/>
</dbReference>
<dbReference type="Gene3D" id="2.60.40.2310">
    <property type="match status" value="1"/>
</dbReference>
<evidence type="ECO:0000313" key="13">
    <source>
        <dbReference type="Proteomes" id="UP001605036"/>
    </source>
</evidence>
<evidence type="ECO:0000256" key="2">
    <source>
        <dbReference type="ARBA" id="ARBA00022670"/>
    </source>
</evidence>
<dbReference type="GO" id="GO:0004252">
    <property type="term" value="F:serine-type endopeptidase activity"/>
    <property type="evidence" value="ECO:0007669"/>
    <property type="project" value="UniProtKB-UniRule"/>
</dbReference>
<comment type="caution">
    <text evidence="12">The sequence shown here is derived from an EMBL/GenBank/DDBJ whole genome shotgun (WGS) entry which is preliminary data.</text>
</comment>
<name>A0ABD1XJ74_9MARC</name>
<dbReference type="PANTHER" id="PTHR10795">
    <property type="entry name" value="PROPROTEIN CONVERTASE SUBTILISIN/KEXIN"/>
    <property type="match status" value="1"/>
</dbReference>
<accession>A0ABD1XJ74</accession>
<evidence type="ECO:0000256" key="8">
    <source>
        <dbReference type="SAM" id="SignalP"/>
    </source>
</evidence>
<feature type="domain" description="Subtilisin-like protease fibronectin type-III" evidence="11">
    <location>
        <begin position="665"/>
        <end position="761"/>
    </location>
</feature>
<keyword evidence="4 7" id="KW-0378">Hydrolase</keyword>
<feature type="active site" description="Charge relay system" evidence="6 7">
    <location>
        <position position="146"/>
    </location>
</feature>
<dbReference type="InterPro" id="IPR045051">
    <property type="entry name" value="SBT"/>
</dbReference>
<sequence>MTLWRYRLVFVLLIASAVQWDLRPAAAAYDDDAQLYIVYLGQNLHATVEDTHAHHHEILGNVFESEERVLECLVYHYKHGFSGFSAMLTPSQADLLSDLPEVVSVFRSGMSKVHTTRSWTYLGLNEATGVWPDAKFGEDVIIGILDTGFWPESASFADPGLSPIPLRWKGTCQNDTAFDSSFCNNKLIGAKYYFDGYKLEHNDTSSIVQSVRDYEGHGTHTASTAGGSRVENVSFAGLAKGTAVGGAPSAKLAIYKICWTEGCSDSDLLAAYDDAVRDGVDIISLSVGKGEPFPFDQDANAIGSFHATSVGILVSNSAGNEGPDFGTVTSCAPWLLTVGATTIDRAFKSNLVLGDKSLVEGYAINLDTSFVEESKELVIGGDIPAAGFTAEAAQFCLPGSLDPVQAAGKVVACVQAGGILHADGTVEPYAVDEAVVESRGYGVVVVDNNFTDTVYPFDQRYGRYTEFLPASGVDDIGVAAINAYLNSTASTPVVTIQQPQTVIKNVHNPEIAKFSSRGPNFVSKYILKPDLTAPGVSILAAWTGNAEPGAATFDYKIISGTSMACPHVSGAAALLKSLHPTWSPSAIKSALMTTATPLATGYVTDYGAGEINILKAADPGLIYELSTTDYAAFLCSSNLTAAQYKLITGGLDILTCPTPTPSPSDLNYPTITVDSDGTVTRTVTNVGPAASTYKVSVAEPDGTTITVTPTELTFSAVGEIQKYSVTVTITNPSLSVPGSGFTSGSLTWSDGTRDVTSIIFVNNVT</sequence>